<name>A0A934R4D9_9BACT</name>
<evidence type="ECO:0000259" key="1">
    <source>
        <dbReference type="Pfam" id="PF13817"/>
    </source>
</evidence>
<dbReference type="AlphaFoldDB" id="A0A934R4D9"/>
<dbReference type="InterPro" id="IPR039552">
    <property type="entry name" value="IS66_C"/>
</dbReference>
<dbReference type="Proteomes" id="UP000600139">
    <property type="component" value="Unassembled WGS sequence"/>
</dbReference>
<accession>A0A934R4D9</accession>
<reference evidence="2" key="1">
    <citation type="submission" date="2021-01" db="EMBL/GenBank/DDBJ databases">
        <title>Modified the classification status of verrucomicrobia.</title>
        <authorList>
            <person name="Feng X."/>
        </authorList>
    </citation>
    <scope>NUCLEOTIDE SEQUENCE</scope>
    <source>
        <strain evidence="2">JCM 18052</strain>
    </source>
</reference>
<gene>
    <name evidence="2" type="ORF">JIN84_21395</name>
</gene>
<dbReference type="Pfam" id="PF13817">
    <property type="entry name" value="DDE_Tnp_IS66_C"/>
    <property type="match status" value="1"/>
</dbReference>
<evidence type="ECO:0000313" key="2">
    <source>
        <dbReference type="EMBL" id="MBK1818193.1"/>
    </source>
</evidence>
<proteinExistence type="predicted"/>
<dbReference type="EMBL" id="JAENIK010000013">
    <property type="protein sequence ID" value="MBK1818193.1"/>
    <property type="molecule type" value="Genomic_DNA"/>
</dbReference>
<feature type="domain" description="Transposase IS66 C-terminal" evidence="1">
    <location>
        <begin position="40"/>
        <end position="76"/>
    </location>
</feature>
<keyword evidence="3" id="KW-1185">Reference proteome</keyword>
<comment type="caution">
    <text evidence="2">The sequence shown here is derived from an EMBL/GenBank/DDBJ whole genome shotgun (WGS) entry which is preliminary data.</text>
</comment>
<sequence>MVKNTLPAGLDGKRSTAVGKKNWLFVGGEDTGDRSAVIYTLLESARRNGHEPYAYLRDVLERLPDTTTAGLDALLPVNWKPAGQTTVTLLAAG</sequence>
<protein>
    <submittedName>
        <fullName evidence="2">Transposase domain-containing protein</fullName>
    </submittedName>
</protein>
<evidence type="ECO:0000313" key="3">
    <source>
        <dbReference type="Proteomes" id="UP000600139"/>
    </source>
</evidence>
<dbReference type="RefSeq" id="WP_200353142.1">
    <property type="nucleotide sequence ID" value="NZ_BAABHZ010000002.1"/>
</dbReference>
<organism evidence="2 3">
    <name type="scientific">Luteolibacter yonseiensis</name>
    <dbReference type="NCBI Taxonomy" id="1144680"/>
    <lineage>
        <taxon>Bacteria</taxon>
        <taxon>Pseudomonadati</taxon>
        <taxon>Verrucomicrobiota</taxon>
        <taxon>Verrucomicrobiia</taxon>
        <taxon>Verrucomicrobiales</taxon>
        <taxon>Verrucomicrobiaceae</taxon>
        <taxon>Luteolibacter</taxon>
    </lineage>
</organism>